<evidence type="ECO:0000313" key="2">
    <source>
        <dbReference type="EMBL" id="TVY83700.1"/>
    </source>
</evidence>
<evidence type="ECO:0000313" key="3">
    <source>
        <dbReference type="Proteomes" id="UP000469558"/>
    </source>
</evidence>
<dbReference type="Proteomes" id="UP000469558">
    <property type="component" value="Unassembled WGS sequence"/>
</dbReference>
<feature type="transmembrane region" description="Helical" evidence="1">
    <location>
        <begin position="21"/>
        <end position="41"/>
    </location>
</feature>
<keyword evidence="1" id="KW-0472">Membrane</keyword>
<reference evidence="2 3" key="1">
    <citation type="submission" date="2018-05" db="EMBL/GenBank/DDBJ databases">
        <title>Genome sequencing and assembly of the regulated plant pathogen Lachnellula willkommii and related sister species for the development of diagnostic species identification markers.</title>
        <authorList>
            <person name="Giroux E."/>
            <person name="Bilodeau G."/>
        </authorList>
    </citation>
    <scope>NUCLEOTIDE SEQUENCE [LARGE SCALE GENOMIC DNA]</scope>
    <source>
        <strain evidence="2 3">CBS 268.59</strain>
    </source>
</reference>
<dbReference type="OrthoDB" id="3436860at2759"/>
<proteinExistence type="predicted"/>
<accession>A0A8T9CI24</accession>
<protein>
    <submittedName>
        <fullName evidence="2">Uncharacterized protein</fullName>
    </submittedName>
</protein>
<gene>
    <name evidence="2" type="ORF">LSUE1_G001138</name>
</gene>
<dbReference type="EMBL" id="QGMK01000162">
    <property type="protein sequence ID" value="TVY83700.1"/>
    <property type="molecule type" value="Genomic_DNA"/>
</dbReference>
<comment type="caution">
    <text evidence="2">The sequence shown here is derived from an EMBL/GenBank/DDBJ whole genome shotgun (WGS) entry which is preliminary data.</text>
</comment>
<keyword evidence="1" id="KW-1133">Transmembrane helix</keyword>
<keyword evidence="1" id="KW-0812">Transmembrane</keyword>
<sequence>MIVFMIIQQNLKGCKGTSCTLTWVVVGLAGVLAVIASYTAVVSVLDWRYFKGTGTYRGSEMLPKV</sequence>
<evidence type="ECO:0000256" key="1">
    <source>
        <dbReference type="SAM" id="Phobius"/>
    </source>
</evidence>
<organism evidence="2 3">
    <name type="scientific">Lachnellula suecica</name>
    <dbReference type="NCBI Taxonomy" id="602035"/>
    <lineage>
        <taxon>Eukaryota</taxon>
        <taxon>Fungi</taxon>
        <taxon>Dikarya</taxon>
        <taxon>Ascomycota</taxon>
        <taxon>Pezizomycotina</taxon>
        <taxon>Leotiomycetes</taxon>
        <taxon>Helotiales</taxon>
        <taxon>Lachnaceae</taxon>
        <taxon>Lachnellula</taxon>
    </lineage>
</organism>
<dbReference type="AlphaFoldDB" id="A0A8T9CI24"/>
<keyword evidence="3" id="KW-1185">Reference proteome</keyword>
<name>A0A8T9CI24_9HELO</name>